<keyword evidence="3" id="KW-1185">Reference proteome</keyword>
<dbReference type="GO" id="GO:0016747">
    <property type="term" value="F:acyltransferase activity, transferring groups other than amino-acyl groups"/>
    <property type="evidence" value="ECO:0007669"/>
    <property type="project" value="InterPro"/>
</dbReference>
<dbReference type="InterPro" id="IPR016181">
    <property type="entry name" value="Acyl_CoA_acyltransferase"/>
</dbReference>
<reference evidence="2 3" key="2">
    <citation type="submission" date="2020-03" db="EMBL/GenBank/DDBJ databases">
        <authorList>
            <person name="Ichikawa N."/>
            <person name="Kimura A."/>
            <person name="Kitahashi Y."/>
            <person name="Uohara A."/>
        </authorList>
    </citation>
    <scope>NUCLEOTIDE SEQUENCE [LARGE SCALE GENOMIC DNA]</scope>
    <source>
        <strain evidence="2 3">NBRC 107702</strain>
    </source>
</reference>
<evidence type="ECO:0000313" key="2">
    <source>
        <dbReference type="EMBL" id="BCB80295.1"/>
    </source>
</evidence>
<dbReference type="KEGG" id="pfla:Pflav_067050"/>
<proteinExistence type="predicted"/>
<dbReference type="RefSeq" id="WP_269474560.1">
    <property type="nucleotide sequence ID" value="NZ_AP022870.1"/>
</dbReference>
<dbReference type="Pfam" id="PF13508">
    <property type="entry name" value="Acetyltransf_7"/>
    <property type="match status" value="1"/>
</dbReference>
<dbReference type="Gene3D" id="3.40.630.30">
    <property type="match status" value="1"/>
</dbReference>
<dbReference type="EMBL" id="AP022870">
    <property type="protein sequence ID" value="BCB80295.1"/>
    <property type="molecule type" value="Genomic_DNA"/>
</dbReference>
<dbReference type="PANTHER" id="PTHR42791:SF1">
    <property type="entry name" value="N-ACETYLTRANSFERASE DOMAIN-CONTAINING PROTEIN"/>
    <property type="match status" value="1"/>
</dbReference>
<keyword evidence="2" id="KW-0808">Transferase</keyword>
<dbReference type="PROSITE" id="PS51186">
    <property type="entry name" value="GNAT"/>
    <property type="match status" value="1"/>
</dbReference>
<gene>
    <name evidence="2" type="ORF">Pflav_067050</name>
</gene>
<organism evidence="2 3">
    <name type="scientific">Phytohabitans flavus</name>
    <dbReference type="NCBI Taxonomy" id="1076124"/>
    <lineage>
        <taxon>Bacteria</taxon>
        <taxon>Bacillati</taxon>
        <taxon>Actinomycetota</taxon>
        <taxon>Actinomycetes</taxon>
        <taxon>Micromonosporales</taxon>
        <taxon>Micromonosporaceae</taxon>
    </lineage>
</organism>
<dbReference type="PANTHER" id="PTHR42791">
    <property type="entry name" value="GNAT FAMILY ACETYLTRANSFERASE"/>
    <property type="match status" value="1"/>
</dbReference>
<name>A0A6F8Y2I0_9ACTN</name>
<dbReference type="Proteomes" id="UP000502508">
    <property type="component" value="Chromosome"/>
</dbReference>
<evidence type="ECO:0000313" key="3">
    <source>
        <dbReference type="Proteomes" id="UP000502508"/>
    </source>
</evidence>
<dbReference type="InterPro" id="IPR052523">
    <property type="entry name" value="Trichothecene_AcTrans"/>
</dbReference>
<sequence>MRHLSIVRADHGDVDAIIDLITDSFQHLAVSVWLVPRRHERWAVLHGQIRIYIEYAMRYGHVHVTADRHGVAVWLPHDRRLPPPADYDERLVKACGHWVDRFRTVDRLFAAHHPRRAHHHLAYLAVHPSRRGEGMGSLLLRHHHARLDAAGIGSYLEASSSPSRDLYSRHGYRAGEMFAVPDGAPFWPMWREPYIPAERQGP</sequence>
<dbReference type="SUPFAM" id="SSF55729">
    <property type="entry name" value="Acyl-CoA N-acyltransferases (Nat)"/>
    <property type="match status" value="1"/>
</dbReference>
<feature type="domain" description="N-acetyltransferase" evidence="1">
    <location>
        <begin position="57"/>
        <end position="194"/>
    </location>
</feature>
<dbReference type="AlphaFoldDB" id="A0A6F8Y2I0"/>
<evidence type="ECO:0000259" key="1">
    <source>
        <dbReference type="PROSITE" id="PS51186"/>
    </source>
</evidence>
<reference evidence="2 3" key="1">
    <citation type="submission" date="2020-03" db="EMBL/GenBank/DDBJ databases">
        <title>Whole genome shotgun sequence of Phytohabitans flavus NBRC 107702.</title>
        <authorList>
            <person name="Komaki H."/>
            <person name="Tamura T."/>
        </authorList>
    </citation>
    <scope>NUCLEOTIDE SEQUENCE [LARGE SCALE GENOMIC DNA]</scope>
    <source>
        <strain evidence="2 3">NBRC 107702</strain>
    </source>
</reference>
<protein>
    <submittedName>
        <fullName evidence="2">N-acetyltransferase</fullName>
    </submittedName>
</protein>
<dbReference type="InterPro" id="IPR000182">
    <property type="entry name" value="GNAT_dom"/>
</dbReference>
<accession>A0A6F8Y2I0</accession>